<dbReference type="SUPFAM" id="SSF53067">
    <property type="entry name" value="Actin-like ATPase domain"/>
    <property type="match status" value="1"/>
</dbReference>
<sequence length="334" mass="34597">MDGESTAARGVGPDSRGLRIGVDLGGTKIEVAALAPDGRYLSRLRAPTPDRYDSAIRSIRDLVVETEAAVGSPGSVGVGAPGSISPSSGRVRNANTLWLNNRTPSQDLAEALGRPIRMANDANCMALSEVVDGAAAGARTAFAVILGTGCGGGLVVDGRLIEGSNGIGGEWGHLPLPWAAADETPGPECWCGRRGCLETWVSGSGLRRAYEARTGRTLKGEEIVAAAEAGEAEAMEALDRLFDRLGRGLAVICDILDPEIFVFGGGLSRVESLYQRLPGLIAPHVFSDLWSAKLAPAHWGDASGVRGAAMLWSQPDWGLSPPVAGIPELAAGLA</sequence>
<gene>
    <name evidence="1" type="ORF">AQ619_03615</name>
</gene>
<dbReference type="STRING" id="69395.AQ619_03615"/>
<dbReference type="Pfam" id="PF00480">
    <property type="entry name" value="ROK"/>
    <property type="match status" value="1"/>
</dbReference>
<dbReference type="PANTHER" id="PTHR18964:SF174">
    <property type="entry name" value="D-ALLOSE KINASE-RELATED"/>
    <property type="match status" value="1"/>
</dbReference>
<dbReference type="AlphaFoldDB" id="A0A0P0NWW8"/>
<dbReference type="InterPro" id="IPR043129">
    <property type="entry name" value="ATPase_NBD"/>
</dbReference>
<dbReference type="InterPro" id="IPR000600">
    <property type="entry name" value="ROK"/>
</dbReference>
<dbReference type="PANTHER" id="PTHR18964">
    <property type="entry name" value="ROK (REPRESSOR, ORF, KINASE) FAMILY"/>
    <property type="match status" value="1"/>
</dbReference>
<organism evidence="1 2">
    <name type="scientific">Caulobacter henricii</name>
    <dbReference type="NCBI Taxonomy" id="69395"/>
    <lineage>
        <taxon>Bacteria</taxon>
        <taxon>Pseudomonadati</taxon>
        <taxon>Pseudomonadota</taxon>
        <taxon>Alphaproteobacteria</taxon>
        <taxon>Caulobacterales</taxon>
        <taxon>Caulobacteraceae</taxon>
        <taxon>Caulobacter</taxon>
    </lineage>
</organism>
<dbReference type="EMBL" id="CP013002">
    <property type="protein sequence ID" value="ALL12512.1"/>
    <property type="molecule type" value="Genomic_DNA"/>
</dbReference>
<keyword evidence="1" id="KW-0418">Kinase</keyword>
<evidence type="ECO:0000313" key="2">
    <source>
        <dbReference type="Proteomes" id="UP000056905"/>
    </source>
</evidence>
<dbReference type="PROSITE" id="PS01125">
    <property type="entry name" value="ROK"/>
    <property type="match status" value="1"/>
</dbReference>
<dbReference type="InterPro" id="IPR049874">
    <property type="entry name" value="ROK_cs"/>
</dbReference>
<dbReference type="GO" id="GO:0004396">
    <property type="term" value="F:hexokinase activity"/>
    <property type="evidence" value="ECO:0007669"/>
    <property type="project" value="TreeGrafter"/>
</dbReference>
<dbReference type="KEGG" id="chq:AQ619_03615"/>
<keyword evidence="1" id="KW-0808">Transferase</keyword>
<dbReference type="Gene3D" id="3.30.420.40">
    <property type="match status" value="2"/>
</dbReference>
<evidence type="ECO:0000313" key="1">
    <source>
        <dbReference type="EMBL" id="ALL12512.1"/>
    </source>
</evidence>
<keyword evidence="2" id="KW-1185">Reference proteome</keyword>
<proteinExistence type="predicted"/>
<dbReference type="Proteomes" id="UP000056905">
    <property type="component" value="Chromosome"/>
</dbReference>
<name>A0A0P0NWW8_9CAUL</name>
<reference evidence="1 2" key="1">
    <citation type="submission" date="2015-10" db="EMBL/GenBank/DDBJ databases">
        <title>Conservation of the essential genome among Caulobacter and Brevundimonas species.</title>
        <authorList>
            <person name="Scott D."/>
            <person name="Ely B."/>
        </authorList>
    </citation>
    <scope>NUCLEOTIDE SEQUENCE [LARGE SCALE GENOMIC DNA]</scope>
    <source>
        <strain evidence="1 2">CB4</strain>
    </source>
</reference>
<protein>
    <submittedName>
        <fullName evidence="1">Fructokinase</fullName>
    </submittedName>
</protein>
<accession>A0A0P0NWW8</accession>